<protein>
    <submittedName>
        <fullName evidence="1">Uncharacterized protein</fullName>
    </submittedName>
</protein>
<sequence length="123" mass="14113">MNGIRQRLLHTLRVDGPSAALKRKALELEKKRTTRKSKTKDQFIVPVPESLSYLDTASMPMIVAAVGIAIFAKLLMMYDESRSQELIERGIKNAPPGQYEVRMLSREEWEKVRELPPRTPFES</sequence>
<dbReference type="PANTHER" id="PTHR36008:SF1">
    <property type="entry name" value="OS09G0478400 PROTEIN"/>
    <property type="match status" value="1"/>
</dbReference>
<gene>
    <name evidence="1" type="ORF">L195_g038222</name>
</gene>
<dbReference type="Proteomes" id="UP000236291">
    <property type="component" value="Unassembled WGS sequence"/>
</dbReference>
<dbReference type="EMBL" id="ASHM01041468">
    <property type="protein sequence ID" value="PNX82194.1"/>
    <property type="molecule type" value="Genomic_DNA"/>
</dbReference>
<reference evidence="1 2" key="1">
    <citation type="journal article" date="2014" name="Am. J. Bot.">
        <title>Genome assembly and annotation for red clover (Trifolium pratense; Fabaceae).</title>
        <authorList>
            <person name="Istvanek J."/>
            <person name="Jaros M."/>
            <person name="Krenek A."/>
            <person name="Repkova J."/>
        </authorList>
    </citation>
    <scope>NUCLEOTIDE SEQUENCE [LARGE SCALE GENOMIC DNA]</scope>
    <source>
        <strain evidence="2">cv. Tatra</strain>
        <tissue evidence="1">Young leaves</tissue>
    </source>
</reference>
<feature type="non-terminal residue" evidence="1">
    <location>
        <position position="123"/>
    </location>
</feature>
<dbReference type="ExpressionAtlas" id="A0A2K3LUH6">
    <property type="expression patterns" value="baseline"/>
</dbReference>
<organism evidence="1 2">
    <name type="scientific">Trifolium pratense</name>
    <name type="common">Red clover</name>
    <dbReference type="NCBI Taxonomy" id="57577"/>
    <lineage>
        <taxon>Eukaryota</taxon>
        <taxon>Viridiplantae</taxon>
        <taxon>Streptophyta</taxon>
        <taxon>Embryophyta</taxon>
        <taxon>Tracheophyta</taxon>
        <taxon>Spermatophyta</taxon>
        <taxon>Magnoliopsida</taxon>
        <taxon>eudicotyledons</taxon>
        <taxon>Gunneridae</taxon>
        <taxon>Pentapetalae</taxon>
        <taxon>rosids</taxon>
        <taxon>fabids</taxon>
        <taxon>Fabales</taxon>
        <taxon>Fabaceae</taxon>
        <taxon>Papilionoideae</taxon>
        <taxon>50 kb inversion clade</taxon>
        <taxon>NPAAA clade</taxon>
        <taxon>Hologalegina</taxon>
        <taxon>IRL clade</taxon>
        <taxon>Trifolieae</taxon>
        <taxon>Trifolium</taxon>
    </lineage>
</organism>
<proteinExistence type="predicted"/>
<evidence type="ECO:0000313" key="2">
    <source>
        <dbReference type="Proteomes" id="UP000236291"/>
    </source>
</evidence>
<name>A0A2K3LUH6_TRIPR</name>
<reference evidence="1 2" key="2">
    <citation type="journal article" date="2017" name="Front. Plant Sci.">
        <title>Gene Classification and Mining of Molecular Markers Useful in Red Clover (Trifolium pratense) Breeding.</title>
        <authorList>
            <person name="Istvanek J."/>
            <person name="Dluhosova J."/>
            <person name="Dluhos P."/>
            <person name="Patkova L."/>
            <person name="Nedelnik J."/>
            <person name="Repkova J."/>
        </authorList>
    </citation>
    <scope>NUCLEOTIDE SEQUENCE [LARGE SCALE GENOMIC DNA]</scope>
    <source>
        <strain evidence="2">cv. Tatra</strain>
        <tissue evidence="1">Young leaves</tissue>
    </source>
</reference>
<evidence type="ECO:0000313" key="1">
    <source>
        <dbReference type="EMBL" id="PNX82194.1"/>
    </source>
</evidence>
<comment type="caution">
    <text evidence="1">The sequence shown here is derived from an EMBL/GenBank/DDBJ whole genome shotgun (WGS) entry which is preliminary data.</text>
</comment>
<dbReference type="AlphaFoldDB" id="A0A2K3LUH6"/>
<accession>A0A2K3LUH6</accession>
<dbReference type="PANTHER" id="PTHR36008">
    <property type="entry name" value="OS09G0478400 PROTEIN"/>
    <property type="match status" value="1"/>
</dbReference>
<dbReference type="STRING" id="57577.A0A2K3LUH6"/>